<evidence type="ECO:0000313" key="1">
    <source>
        <dbReference type="EMBL" id="OAF10229.1"/>
    </source>
</evidence>
<sequence length="102" mass="11145">MLVEPYRSKELIELPLQLIDRGLADLQEMLLGLGSGAVAQPFVCALQHLQRLTQIMACNAKENDLEIGKVPGRCRSADAARTKTADSFDPDLTVDVVHDVLS</sequence>
<evidence type="ECO:0000313" key="2">
    <source>
        <dbReference type="Proteomes" id="UP000076959"/>
    </source>
</evidence>
<dbReference type="AlphaFoldDB" id="A0A176YRD4"/>
<protein>
    <submittedName>
        <fullName evidence="1">Uncharacterized protein</fullName>
    </submittedName>
</protein>
<organism evidence="1 2">
    <name type="scientific">Bradyrhizobium centrolobii</name>
    <dbReference type="NCBI Taxonomy" id="1505087"/>
    <lineage>
        <taxon>Bacteria</taxon>
        <taxon>Pseudomonadati</taxon>
        <taxon>Pseudomonadota</taxon>
        <taxon>Alphaproteobacteria</taxon>
        <taxon>Hyphomicrobiales</taxon>
        <taxon>Nitrobacteraceae</taxon>
        <taxon>Bradyrhizobium</taxon>
    </lineage>
</organism>
<accession>A0A176YRD4</accession>
<proteinExistence type="predicted"/>
<reference evidence="1 2" key="1">
    <citation type="submission" date="2016-03" db="EMBL/GenBank/DDBJ databases">
        <title>Draft Genome Sequence of the Strain BR 10245 (Bradyrhizobium sp.) isolated from nodules of Centrolobium paraense.</title>
        <authorList>
            <person name="Simoes-Araujo J.L.Sr."/>
            <person name="Barauna A.C."/>
            <person name="Silva K."/>
            <person name="Zilli J.E."/>
        </authorList>
    </citation>
    <scope>NUCLEOTIDE SEQUENCE [LARGE SCALE GENOMIC DNA]</scope>
    <source>
        <strain evidence="1 2">BR 10245</strain>
    </source>
</reference>
<dbReference type="EMBL" id="LUUB01000053">
    <property type="protein sequence ID" value="OAF10229.1"/>
    <property type="molecule type" value="Genomic_DNA"/>
</dbReference>
<keyword evidence="2" id="KW-1185">Reference proteome</keyword>
<dbReference type="RefSeq" id="WP_063699832.1">
    <property type="nucleotide sequence ID" value="NZ_LUUB01000053.1"/>
</dbReference>
<name>A0A176YRD4_9BRAD</name>
<gene>
    <name evidence="1" type="ORF">AYJ54_11135</name>
</gene>
<dbReference type="Proteomes" id="UP000076959">
    <property type="component" value="Unassembled WGS sequence"/>
</dbReference>
<comment type="caution">
    <text evidence="1">The sequence shown here is derived from an EMBL/GenBank/DDBJ whole genome shotgun (WGS) entry which is preliminary data.</text>
</comment>